<dbReference type="Proteomes" id="UP000053989">
    <property type="component" value="Unassembled WGS sequence"/>
</dbReference>
<sequence length="116" mass="13308">MTYYSMYKANGRIDFQKQYLKIARHTIDARWHVCLCCSYVTILSTGPRWCQGCTCVQLKKQGICTLEVHDAQTRVVNPENCGRDLIFHSCDIRFPAGRFSQHRPSVQYDGRTGNGS</sequence>
<keyword evidence="2" id="KW-1185">Reference proteome</keyword>
<organism evidence="1 2">
    <name type="scientific">Scleroderma citrinum Foug A</name>
    <dbReference type="NCBI Taxonomy" id="1036808"/>
    <lineage>
        <taxon>Eukaryota</taxon>
        <taxon>Fungi</taxon>
        <taxon>Dikarya</taxon>
        <taxon>Basidiomycota</taxon>
        <taxon>Agaricomycotina</taxon>
        <taxon>Agaricomycetes</taxon>
        <taxon>Agaricomycetidae</taxon>
        <taxon>Boletales</taxon>
        <taxon>Sclerodermatineae</taxon>
        <taxon>Sclerodermataceae</taxon>
        <taxon>Scleroderma</taxon>
    </lineage>
</organism>
<reference evidence="1 2" key="1">
    <citation type="submission" date="2014-04" db="EMBL/GenBank/DDBJ databases">
        <authorList>
            <consortium name="DOE Joint Genome Institute"/>
            <person name="Kuo A."/>
            <person name="Kohler A."/>
            <person name="Nagy L.G."/>
            <person name="Floudas D."/>
            <person name="Copeland A."/>
            <person name="Barry K.W."/>
            <person name="Cichocki N."/>
            <person name="Veneault-Fourrey C."/>
            <person name="LaButti K."/>
            <person name="Lindquist E.A."/>
            <person name="Lipzen A."/>
            <person name="Lundell T."/>
            <person name="Morin E."/>
            <person name="Murat C."/>
            <person name="Sun H."/>
            <person name="Tunlid A."/>
            <person name="Henrissat B."/>
            <person name="Grigoriev I.V."/>
            <person name="Hibbett D.S."/>
            <person name="Martin F."/>
            <person name="Nordberg H.P."/>
            <person name="Cantor M.N."/>
            <person name="Hua S.X."/>
        </authorList>
    </citation>
    <scope>NUCLEOTIDE SEQUENCE [LARGE SCALE GENOMIC DNA]</scope>
    <source>
        <strain evidence="1 2">Foug A</strain>
    </source>
</reference>
<dbReference type="EMBL" id="KN822118">
    <property type="protein sequence ID" value="KIM56382.1"/>
    <property type="molecule type" value="Genomic_DNA"/>
</dbReference>
<name>A0A0C2ZV46_9AGAM</name>
<evidence type="ECO:0000313" key="2">
    <source>
        <dbReference type="Proteomes" id="UP000053989"/>
    </source>
</evidence>
<accession>A0A0C2ZV46</accession>
<gene>
    <name evidence="1" type="ORF">SCLCIDRAFT_245588</name>
</gene>
<proteinExistence type="predicted"/>
<reference evidence="2" key="2">
    <citation type="submission" date="2015-01" db="EMBL/GenBank/DDBJ databases">
        <title>Evolutionary Origins and Diversification of the Mycorrhizal Mutualists.</title>
        <authorList>
            <consortium name="DOE Joint Genome Institute"/>
            <consortium name="Mycorrhizal Genomics Consortium"/>
            <person name="Kohler A."/>
            <person name="Kuo A."/>
            <person name="Nagy L.G."/>
            <person name="Floudas D."/>
            <person name="Copeland A."/>
            <person name="Barry K.W."/>
            <person name="Cichocki N."/>
            <person name="Veneault-Fourrey C."/>
            <person name="LaButti K."/>
            <person name="Lindquist E.A."/>
            <person name="Lipzen A."/>
            <person name="Lundell T."/>
            <person name="Morin E."/>
            <person name="Murat C."/>
            <person name="Riley R."/>
            <person name="Ohm R."/>
            <person name="Sun H."/>
            <person name="Tunlid A."/>
            <person name="Henrissat B."/>
            <person name="Grigoriev I.V."/>
            <person name="Hibbett D.S."/>
            <person name="Martin F."/>
        </authorList>
    </citation>
    <scope>NUCLEOTIDE SEQUENCE [LARGE SCALE GENOMIC DNA]</scope>
    <source>
        <strain evidence="2">Foug A</strain>
    </source>
</reference>
<protein>
    <submittedName>
        <fullName evidence="1">Uncharacterized protein</fullName>
    </submittedName>
</protein>
<dbReference type="AlphaFoldDB" id="A0A0C2ZV46"/>
<dbReference type="InParanoid" id="A0A0C2ZV46"/>
<dbReference type="HOGENOM" id="CLU_2098259_0_0_1"/>
<evidence type="ECO:0000313" key="1">
    <source>
        <dbReference type="EMBL" id="KIM56382.1"/>
    </source>
</evidence>